<evidence type="ECO:0000256" key="7">
    <source>
        <dbReference type="ARBA" id="ARBA00023180"/>
    </source>
</evidence>
<feature type="region of interest" description="Disordered" evidence="10">
    <location>
        <begin position="1444"/>
        <end position="1464"/>
    </location>
</feature>
<evidence type="ECO:0000256" key="9">
    <source>
        <dbReference type="RuleBase" id="RU003732"/>
    </source>
</evidence>
<dbReference type="GO" id="GO:0035725">
    <property type="term" value="P:sodium ion transmembrane transport"/>
    <property type="evidence" value="ECO:0007669"/>
    <property type="project" value="TreeGrafter"/>
</dbReference>
<evidence type="ECO:0000256" key="4">
    <source>
        <dbReference type="ARBA" id="ARBA00022847"/>
    </source>
</evidence>
<feature type="transmembrane region" description="Helical" evidence="11">
    <location>
        <begin position="1227"/>
        <end position="1248"/>
    </location>
</feature>
<comment type="caution">
    <text evidence="12">The sequence shown here is derived from an EMBL/GenBank/DDBJ whole genome shotgun (WGS) entry which is preliminary data.</text>
</comment>
<keyword evidence="5 11" id="KW-1133">Transmembrane helix</keyword>
<proteinExistence type="inferred from homology"/>
<feature type="binding site" evidence="8">
    <location>
        <position position="47"/>
    </location>
    <ligand>
        <name>Na(+)</name>
        <dbReference type="ChEBI" id="CHEBI:29101"/>
        <label>1</label>
    </ligand>
</feature>
<feature type="binding site" evidence="8">
    <location>
        <position position="50"/>
    </location>
    <ligand>
        <name>Na(+)</name>
        <dbReference type="ChEBI" id="CHEBI:29101"/>
        <label>1</label>
    </ligand>
</feature>
<feature type="transmembrane region" description="Helical" evidence="11">
    <location>
        <begin position="1155"/>
        <end position="1175"/>
    </location>
</feature>
<feature type="transmembrane region" description="Helical" evidence="11">
    <location>
        <begin position="581"/>
        <end position="603"/>
    </location>
</feature>
<dbReference type="PANTHER" id="PTHR11616">
    <property type="entry name" value="SODIUM/CHLORIDE DEPENDENT TRANSPORTER"/>
    <property type="match status" value="1"/>
</dbReference>
<feature type="transmembrane region" description="Helical" evidence="11">
    <location>
        <begin position="1196"/>
        <end position="1215"/>
    </location>
</feature>
<dbReference type="PROSITE" id="PS00754">
    <property type="entry name" value="NA_NEUROTRAN_SYMP_2"/>
    <property type="match status" value="2"/>
</dbReference>
<keyword evidence="7" id="KW-0325">Glycoprotein</keyword>
<feature type="transmembrane region" description="Helical" evidence="11">
    <location>
        <begin position="113"/>
        <end position="141"/>
    </location>
</feature>
<feature type="binding site" evidence="8">
    <location>
        <position position="427"/>
    </location>
    <ligand>
        <name>Na(+)</name>
        <dbReference type="ChEBI" id="CHEBI:29101"/>
        <label>1</label>
    </ligand>
</feature>
<feature type="region of interest" description="Disordered" evidence="10">
    <location>
        <begin position="896"/>
        <end position="935"/>
    </location>
</feature>
<protein>
    <recommendedName>
        <fullName evidence="9">Transporter</fullName>
    </recommendedName>
</protein>
<gene>
    <name evidence="12" type="ORF">HPG69_003496</name>
</gene>
<feature type="transmembrane region" description="Helical" evidence="11">
    <location>
        <begin position="304"/>
        <end position="325"/>
    </location>
</feature>
<feature type="transmembrane region" description="Helical" evidence="11">
    <location>
        <begin position="228"/>
        <end position="255"/>
    </location>
</feature>
<feature type="transmembrane region" description="Helical" evidence="11">
    <location>
        <begin position="41"/>
        <end position="58"/>
    </location>
</feature>
<evidence type="ECO:0000256" key="3">
    <source>
        <dbReference type="ARBA" id="ARBA00022692"/>
    </source>
</evidence>
<keyword evidence="4 9" id="KW-0769">Symport</keyword>
<feature type="transmembrane region" description="Helical" evidence="11">
    <location>
        <begin position="671"/>
        <end position="689"/>
    </location>
</feature>
<dbReference type="PANTHER" id="PTHR11616:SF125">
    <property type="entry name" value="SODIUM-DEPENDENT NEUTRAL AMINO ACID TRANSPORTER B(0)AT1"/>
    <property type="match status" value="1"/>
</dbReference>
<dbReference type="Proteomes" id="UP000551758">
    <property type="component" value="Unassembled WGS sequence"/>
</dbReference>
<feature type="transmembrane region" description="Helical" evidence="11">
    <location>
        <begin position="415"/>
        <end position="436"/>
    </location>
</feature>
<evidence type="ECO:0000256" key="10">
    <source>
        <dbReference type="SAM" id="MobiDB-lite"/>
    </source>
</evidence>
<name>A0A7J7E8Q4_DICBM</name>
<dbReference type="PRINTS" id="PR01206">
    <property type="entry name" value="ORPHTRNSPORT"/>
</dbReference>
<dbReference type="GO" id="GO:0015175">
    <property type="term" value="F:neutral L-amino acid transmembrane transporter activity"/>
    <property type="evidence" value="ECO:0007669"/>
    <property type="project" value="TreeGrafter"/>
</dbReference>
<dbReference type="InterPro" id="IPR002438">
    <property type="entry name" value="Neutral_aa_SLC6"/>
</dbReference>
<feature type="transmembrane region" description="Helical" evidence="11">
    <location>
        <begin position="852"/>
        <end position="872"/>
    </location>
</feature>
<dbReference type="SUPFAM" id="SSF161070">
    <property type="entry name" value="SNF-like"/>
    <property type="match status" value="3"/>
</dbReference>
<dbReference type="PROSITE" id="PS50267">
    <property type="entry name" value="NA_NEUROTRAN_SYMP_3"/>
    <property type="match status" value="2"/>
</dbReference>
<dbReference type="EMBL" id="JACDTQ010003868">
    <property type="protein sequence ID" value="KAF5912220.1"/>
    <property type="molecule type" value="Genomic_DNA"/>
</dbReference>
<reference evidence="12 13" key="1">
    <citation type="journal article" date="2020" name="Mol. Biol. Evol.">
        <title>Interspecific Gene Flow and the Evolution of Specialization in Black and White Rhinoceros.</title>
        <authorList>
            <person name="Moodley Y."/>
            <person name="Westbury M.V."/>
            <person name="Russo I.M."/>
            <person name="Gopalakrishnan S."/>
            <person name="Rakotoarivelo A."/>
            <person name="Olsen R.A."/>
            <person name="Prost S."/>
            <person name="Tunstall T."/>
            <person name="Ryder O.A."/>
            <person name="Dalen L."/>
            <person name="Bruford M.W."/>
        </authorList>
    </citation>
    <scope>NUCLEOTIDE SEQUENCE [LARGE SCALE GENOMIC DNA]</scope>
    <source>
        <strain evidence="12">SBR-YM</strain>
        <tissue evidence="12">Skin</tissue>
    </source>
</reference>
<keyword evidence="6 11" id="KW-0472">Membrane</keyword>
<dbReference type="InterPro" id="IPR037272">
    <property type="entry name" value="SNS_sf"/>
</dbReference>
<evidence type="ECO:0000256" key="1">
    <source>
        <dbReference type="ARBA" id="ARBA00004141"/>
    </source>
</evidence>
<feature type="transmembrane region" description="Helical" evidence="11">
    <location>
        <begin position="532"/>
        <end position="552"/>
    </location>
</feature>
<comment type="subcellular location">
    <subcellularLocation>
        <location evidence="1">Membrane</location>
        <topology evidence="1">Multi-pass membrane protein</topology>
    </subcellularLocation>
</comment>
<dbReference type="InterPro" id="IPR000175">
    <property type="entry name" value="Na/ntran_symport"/>
</dbReference>
<keyword evidence="3 9" id="KW-0812">Transmembrane</keyword>
<keyword evidence="8" id="KW-0915">Sodium</keyword>
<feature type="transmembrane region" description="Helical" evidence="11">
    <location>
        <begin position="195"/>
        <end position="216"/>
    </location>
</feature>
<evidence type="ECO:0000256" key="2">
    <source>
        <dbReference type="ARBA" id="ARBA00022448"/>
    </source>
</evidence>
<dbReference type="PROSITE" id="PS00610">
    <property type="entry name" value="NA_NEUROTRAN_SYMP_1"/>
    <property type="match status" value="2"/>
</dbReference>
<feature type="binding site" evidence="8">
    <location>
        <position position="310"/>
    </location>
    <ligand>
        <name>Na(+)</name>
        <dbReference type="ChEBI" id="CHEBI:29101"/>
        <label>1</label>
    </ligand>
</feature>
<feature type="transmembrane region" description="Helical" evidence="11">
    <location>
        <begin position="743"/>
        <end position="771"/>
    </location>
</feature>
<feature type="transmembrane region" description="Helical" evidence="11">
    <location>
        <begin position="457"/>
        <end position="476"/>
    </location>
</feature>
<feature type="binding site" evidence="8">
    <location>
        <position position="278"/>
    </location>
    <ligand>
        <name>Na(+)</name>
        <dbReference type="ChEBI" id="CHEBI:29101"/>
        <label>1</label>
    </ligand>
</feature>
<keyword evidence="2 9" id="KW-0813">Transport</keyword>
<feature type="transmembrane region" description="Helical" evidence="11">
    <location>
        <begin position="275"/>
        <end position="292"/>
    </location>
</feature>
<feature type="transmembrane region" description="Helical" evidence="11">
    <location>
        <begin position="701"/>
        <end position="722"/>
    </location>
</feature>
<accession>A0A7J7E8Q4</accession>
<evidence type="ECO:0000256" key="6">
    <source>
        <dbReference type="ARBA" id="ARBA00023136"/>
    </source>
</evidence>
<dbReference type="GO" id="GO:0031526">
    <property type="term" value="C:brush border membrane"/>
    <property type="evidence" value="ECO:0007669"/>
    <property type="project" value="TreeGrafter"/>
</dbReference>
<feature type="binding site" evidence="8">
    <location>
        <position position="54"/>
    </location>
    <ligand>
        <name>Na(+)</name>
        <dbReference type="ChEBI" id="CHEBI:29101"/>
        <label>1</label>
    </ligand>
</feature>
<feature type="binding site" evidence="8">
    <location>
        <position position="431"/>
    </location>
    <ligand>
        <name>Na(+)</name>
        <dbReference type="ChEBI" id="CHEBI:29101"/>
        <label>1</label>
    </ligand>
</feature>
<evidence type="ECO:0000313" key="13">
    <source>
        <dbReference type="Proteomes" id="UP000551758"/>
    </source>
</evidence>
<keyword evidence="8" id="KW-0479">Metal-binding</keyword>
<evidence type="ECO:0000256" key="11">
    <source>
        <dbReference type="SAM" id="Phobius"/>
    </source>
</evidence>
<dbReference type="Pfam" id="PF00209">
    <property type="entry name" value="SNF"/>
    <property type="match status" value="3"/>
</dbReference>
<keyword evidence="13" id="KW-1185">Reference proteome</keyword>
<dbReference type="NCBIfam" id="NF037979">
    <property type="entry name" value="Na_transp"/>
    <property type="match status" value="1"/>
</dbReference>
<dbReference type="GO" id="GO:0015293">
    <property type="term" value="F:symporter activity"/>
    <property type="evidence" value="ECO:0007669"/>
    <property type="project" value="UniProtKB-KW"/>
</dbReference>
<dbReference type="GO" id="GO:0046872">
    <property type="term" value="F:metal ion binding"/>
    <property type="evidence" value="ECO:0007669"/>
    <property type="project" value="UniProtKB-KW"/>
</dbReference>
<evidence type="ECO:0000256" key="5">
    <source>
        <dbReference type="ARBA" id="ARBA00022989"/>
    </source>
</evidence>
<feature type="transmembrane region" description="Helical" evidence="11">
    <location>
        <begin position="1043"/>
        <end position="1064"/>
    </location>
</feature>
<sequence>MMRLVLPNPGLEDRIPSLAELECIEEQEASSRPKWDNKAQYMLTCVGFCVGLGNVWRFPYLCQSHGGGAFMIPFLILLVVEGVPLLYLEFAIGQRLRKGSVGVWSAIHPALKGLGITSMIVSFMVGLYYNTIIAWVLWYFFNSFQDPLPWSQCPLNENRTGYVEECASSSSVDYFWYRETLNISTSINDSGSVQWWMLLSLTCAWSVLYLCTIRGIETTGKAVYITSTLPYIVLTIFLIRGLTLKGATNGIVFLFTPNVQELANPVNWLDAGAQVFYSFSLAFGGLISFSSYNSVHNNCEMDSLIVSIINGFTSVYAATVIYSIIGFRATERYDDCFSANILTLINGFDLPEGNVTQENFEEMQRWCNATDPVAFAQLTFQTCDMNSLLSEGVEGTGLAFIVFTEAITKMPVSPLWSVLFFVMLFCLGLSSMFGTIEGVVVPLQDLKITPEKWPKELLTGLICLVAYLIAFIFTLNSGQYWLSLMDSYAGSIPLLVVAFCEMFSVVYVYGVDRFNKDIEFMIGHKPNIFWQVMWRVVSPLLMLIIFLFFFVVEVNEELIYSVWDPAYEEFPKSQKVAYPSWVYVVVVIVAGVPCLTTPGFAIYKLIRNRCQRPGDRRGLVSTLSTASQRLGRAPGAGSQKGMAGMALAPGPDSLGDSSGDERPRWDNKLQYLLSCVGFAVGLGNIWRFPYLCQTYGGGAFLIPYLIALAFEGIPLFHMELAIGQRLRRGSIGVWRAISPYLSGVGLGCFTVSSLIGLYYNVVLTWVLWYFLNSFQHPLPWSACPPDLNRTGFVEECQGSSTVSYFWYRQTLNITADVNDSGSIQWRLLVCLAACWAVVYLCVIRGIETTGKVIYFTALFPYLVLTIFLIRGLTLPGATEGLVYLFTPNVSRSRIQPRGHAPESTGVGATAQLVPSPGHVSRREPEGRLPRACGGEGQEVRVRGKEARGGGGLGRADFLACRVGFRGEAGWGPRCPTPTAALASVVCLLHNEVPVSFQMQILQSPRVWLDAATQIFFSLSLAFGGHIAFASYNPPRNNCEKDAVTVALINSMTSLYAAIIVFSVLGFKAGNDHGHCLDRNILSLINAFDLPDQSISRDDYPAVLAHLNATQPGRVARLHLESCHLEDFLDKSASGTGLAFMVFTEAILHMPGAPGWAVLFFGMLFTLGLSSMFGNTEAVITPLLDMEVMPRWVPKEVLTGVVCLAFFLASICFTLQSGNYWLEIFDRYAASLNLIAFAFLEVVGIIYVYGMNRMDDREAAWPLLAGDLEGRQPPAAADHLCGLHRPSGQDATELQGLEPPIRPVPLAAGEDLPGLGAGHLRAPILPARTVGPGRRAGPAACQVQTEAEGHTAGHAPKATGWQGLLRAEWQGGPSLCAAHRVPSARPYYRLASDPETCGCCFPTPSRPPDPAHGTAQLQHYGPRCFPNWAPAVQILHGTVSTHCSGQIHGQNGRGVPRGKQAGRGTSEKAHIRILCSWVSSRHMSGGNPQG</sequence>
<feature type="transmembrane region" description="Helical" evidence="11">
    <location>
        <begin position="1010"/>
        <end position="1031"/>
    </location>
</feature>
<comment type="similarity">
    <text evidence="9">Belongs to the sodium:neurotransmitter symporter (SNF) (TC 2.A.22) family.</text>
</comment>
<feature type="transmembrane region" description="Helical" evidence="11">
    <location>
        <begin position="70"/>
        <end position="92"/>
    </location>
</feature>
<feature type="transmembrane region" description="Helical" evidence="11">
    <location>
        <begin position="488"/>
        <end position="511"/>
    </location>
</feature>
<evidence type="ECO:0000313" key="12">
    <source>
        <dbReference type="EMBL" id="KAF5912220.1"/>
    </source>
</evidence>
<feature type="transmembrane region" description="Helical" evidence="11">
    <location>
        <begin position="823"/>
        <end position="843"/>
    </location>
</feature>
<evidence type="ECO:0000256" key="8">
    <source>
        <dbReference type="PIRSR" id="PIRSR600175-1"/>
    </source>
</evidence>
<dbReference type="PRINTS" id="PR00176">
    <property type="entry name" value="NANEUSMPORT"/>
</dbReference>
<organism evidence="12 13">
    <name type="scientific">Diceros bicornis minor</name>
    <name type="common">South-central black rhinoceros</name>
    <dbReference type="NCBI Taxonomy" id="77932"/>
    <lineage>
        <taxon>Eukaryota</taxon>
        <taxon>Metazoa</taxon>
        <taxon>Chordata</taxon>
        <taxon>Craniata</taxon>
        <taxon>Vertebrata</taxon>
        <taxon>Euteleostomi</taxon>
        <taxon>Mammalia</taxon>
        <taxon>Eutheria</taxon>
        <taxon>Laurasiatheria</taxon>
        <taxon>Perissodactyla</taxon>
        <taxon>Rhinocerotidae</taxon>
        <taxon>Diceros</taxon>
    </lineage>
</organism>